<dbReference type="GO" id="GO:0005524">
    <property type="term" value="F:ATP binding"/>
    <property type="evidence" value="ECO:0007669"/>
    <property type="project" value="UniProtKB-KW"/>
</dbReference>
<keyword evidence="4 6" id="KW-0067">ATP-binding</keyword>
<dbReference type="InterPro" id="IPR027417">
    <property type="entry name" value="P-loop_NTPase"/>
</dbReference>
<dbReference type="AlphaFoldDB" id="A0A8J3DZG8"/>
<dbReference type="EMBL" id="BMZQ01000008">
    <property type="protein sequence ID" value="GHD24592.1"/>
    <property type="molecule type" value="Genomic_DNA"/>
</dbReference>
<dbReference type="PANTHER" id="PTHR42794:SF2">
    <property type="entry name" value="ABC TRANSPORTER ATP-BINDING PROTEIN"/>
    <property type="match status" value="1"/>
</dbReference>
<dbReference type="InterPro" id="IPR003439">
    <property type="entry name" value="ABC_transporter-like_ATP-bd"/>
</dbReference>
<dbReference type="PROSITE" id="PS50893">
    <property type="entry name" value="ABC_TRANSPORTER_2"/>
    <property type="match status" value="1"/>
</dbReference>
<evidence type="ECO:0000313" key="7">
    <source>
        <dbReference type="Proteomes" id="UP000630142"/>
    </source>
</evidence>
<dbReference type="CDD" id="cd03214">
    <property type="entry name" value="ABC_Iron-Siderophores_B12_Hemin"/>
    <property type="match status" value="1"/>
</dbReference>
<name>A0A8J3DZG8_9HYPH</name>
<dbReference type="Proteomes" id="UP000630142">
    <property type="component" value="Unassembled WGS sequence"/>
</dbReference>
<dbReference type="InterPro" id="IPR017871">
    <property type="entry name" value="ABC_transporter-like_CS"/>
</dbReference>
<organism evidence="6 7">
    <name type="scientific">Tianweitania populi</name>
    <dbReference type="NCBI Taxonomy" id="1607949"/>
    <lineage>
        <taxon>Bacteria</taxon>
        <taxon>Pseudomonadati</taxon>
        <taxon>Pseudomonadota</taxon>
        <taxon>Alphaproteobacteria</taxon>
        <taxon>Hyphomicrobiales</taxon>
        <taxon>Phyllobacteriaceae</taxon>
        <taxon>Tianweitania</taxon>
    </lineage>
</organism>
<evidence type="ECO:0000256" key="2">
    <source>
        <dbReference type="ARBA" id="ARBA00022448"/>
    </source>
</evidence>
<proteinExistence type="inferred from homology"/>
<keyword evidence="7" id="KW-1185">Reference proteome</keyword>
<sequence length="259" mass="28317">MEMSLQVTGLRFGYHSTPLFSSLTAQPFKRGEVTALIGPNGVGKSTLFQLLSGLLLPKEGTIALDGVNLAALSQRRRAERIFLLTQHTATRAALRVFEVILLAKRGWQSGKVTADDISKVEYLLDLLGIEHLADRLVPELSGGQQQLVAIGQALARDPDVLLLDEPTSALDLRRQLEVMHLVQDVTRQRNIVTIAALHDLNLASRFADRFLLIQDGAVKADGSPEAVLELGQTASAYGVGLTIERGSWGQLLVHPYLRR</sequence>
<keyword evidence="3" id="KW-0547">Nucleotide-binding</keyword>
<dbReference type="Gene3D" id="3.40.50.300">
    <property type="entry name" value="P-loop containing nucleotide triphosphate hydrolases"/>
    <property type="match status" value="1"/>
</dbReference>
<dbReference type="Pfam" id="PF00005">
    <property type="entry name" value="ABC_tran"/>
    <property type="match status" value="1"/>
</dbReference>
<dbReference type="SUPFAM" id="SSF52540">
    <property type="entry name" value="P-loop containing nucleoside triphosphate hydrolases"/>
    <property type="match status" value="1"/>
</dbReference>
<evidence type="ECO:0000256" key="3">
    <source>
        <dbReference type="ARBA" id="ARBA00022741"/>
    </source>
</evidence>
<dbReference type="PANTHER" id="PTHR42794">
    <property type="entry name" value="HEMIN IMPORT ATP-BINDING PROTEIN HMUV"/>
    <property type="match status" value="1"/>
</dbReference>
<reference evidence="6" key="1">
    <citation type="journal article" date="2014" name="Int. J. Syst. Evol. Microbiol.">
        <title>Complete genome sequence of Corynebacterium casei LMG S-19264T (=DSM 44701T), isolated from a smear-ripened cheese.</title>
        <authorList>
            <consortium name="US DOE Joint Genome Institute (JGI-PGF)"/>
            <person name="Walter F."/>
            <person name="Albersmeier A."/>
            <person name="Kalinowski J."/>
            <person name="Ruckert C."/>
        </authorList>
    </citation>
    <scope>NUCLEOTIDE SEQUENCE</scope>
    <source>
        <strain evidence="6">KCTC 42249</strain>
    </source>
</reference>
<evidence type="ECO:0000259" key="5">
    <source>
        <dbReference type="PROSITE" id="PS50893"/>
    </source>
</evidence>
<dbReference type="PROSITE" id="PS00211">
    <property type="entry name" value="ABC_TRANSPORTER_1"/>
    <property type="match status" value="1"/>
</dbReference>
<evidence type="ECO:0000256" key="1">
    <source>
        <dbReference type="ARBA" id="ARBA00005417"/>
    </source>
</evidence>
<feature type="domain" description="ABC transporter" evidence="5">
    <location>
        <begin position="5"/>
        <end position="240"/>
    </location>
</feature>
<comment type="caution">
    <text evidence="6">The sequence shown here is derived from an EMBL/GenBank/DDBJ whole genome shotgun (WGS) entry which is preliminary data.</text>
</comment>
<dbReference type="SMART" id="SM00382">
    <property type="entry name" value="AAA"/>
    <property type="match status" value="1"/>
</dbReference>
<dbReference type="GO" id="GO:0016887">
    <property type="term" value="F:ATP hydrolysis activity"/>
    <property type="evidence" value="ECO:0007669"/>
    <property type="project" value="InterPro"/>
</dbReference>
<protein>
    <submittedName>
        <fullName evidence="6">Iron ABC transporter ATP-binding protein</fullName>
    </submittedName>
</protein>
<reference evidence="6" key="2">
    <citation type="submission" date="2020-09" db="EMBL/GenBank/DDBJ databases">
        <authorList>
            <person name="Sun Q."/>
            <person name="Kim S."/>
        </authorList>
    </citation>
    <scope>NUCLEOTIDE SEQUENCE</scope>
    <source>
        <strain evidence="6">KCTC 42249</strain>
    </source>
</reference>
<accession>A0A8J3DZG8</accession>
<keyword evidence="2" id="KW-0813">Transport</keyword>
<comment type="similarity">
    <text evidence="1">Belongs to the ABC transporter superfamily.</text>
</comment>
<dbReference type="InterPro" id="IPR003593">
    <property type="entry name" value="AAA+_ATPase"/>
</dbReference>
<gene>
    <name evidence="6" type="ORF">GCM10016234_40830</name>
</gene>
<evidence type="ECO:0000313" key="6">
    <source>
        <dbReference type="EMBL" id="GHD24592.1"/>
    </source>
</evidence>
<evidence type="ECO:0000256" key="4">
    <source>
        <dbReference type="ARBA" id="ARBA00022840"/>
    </source>
</evidence>
<dbReference type="FunFam" id="3.40.50.300:FF:000134">
    <property type="entry name" value="Iron-enterobactin ABC transporter ATP-binding protein"/>
    <property type="match status" value="1"/>
</dbReference>